<protein>
    <submittedName>
        <fullName evidence="1">Uncharacterized protein</fullName>
    </submittedName>
</protein>
<evidence type="ECO:0000313" key="1">
    <source>
        <dbReference type="Ensembl" id="ENSPMRP00000023739.1"/>
    </source>
</evidence>
<organism evidence="1 2">
    <name type="scientific">Podarcis muralis</name>
    <name type="common">Wall lizard</name>
    <name type="synonym">Lacerta muralis</name>
    <dbReference type="NCBI Taxonomy" id="64176"/>
    <lineage>
        <taxon>Eukaryota</taxon>
        <taxon>Metazoa</taxon>
        <taxon>Chordata</taxon>
        <taxon>Craniata</taxon>
        <taxon>Vertebrata</taxon>
        <taxon>Euteleostomi</taxon>
        <taxon>Lepidosauria</taxon>
        <taxon>Squamata</taxon>
        <taxon>Bifurcata</taxon>
        <taxon>Unidentata</taxon>
        <taxon>Episquamata</taxon>
        <taxon>Laterata</taxon>
        <taxon>Lacertibaenia</taxon>
        <taxon>Lacertidae</taxon>
        <taxon>Podarcis</taxon>
    </lineage>
</organism>
<accession>A0A670JJJ3</accession>
<proteinExistence type="predicted"/>
<dbReference type="Ensembl" id="ENSPMRT00000025193.1">
    <property type="protein sequence ID" value="ENSPMRP00000023739.1"/>
    <property type="gene ID" value="ENSPMRG00000015381.1"/>
</dbReference>
<dbReference type="AlphaFoldDB" id="A0A670JJJ3"/>
<dbReference type="Proteomes" id="UP000472272">
    <property type="component" value="Chromosome 2"/>
</dbReference>
<reference evidence="1" key="2">
    <citation type="submission" date="2025-08" db="UniProtKB">
        <authorList>
            <consortium name="Ensembl"/>
        </authorList>
    </citation>
    <scope>IDENTIFICATION</scope>
</reference>
<evidence type="ECO:0000313" key="2">
    <source>
        <dbReference type="Proteomes" id="UP000472272"/>
    </source>
</evidence>
<name>A0A670JJJ3_PODMU</name>
<keyword evidence="2" id="KW-1185">Reference proteome</keyword>
<reference evidence="1 2" key="1">
    <citation type="journal article" date="2019" name="Proc. Natl. Acad. Sci. U.S.A.">
        <title>Regulatory changes in pterin and carotenoid genes underlie balanced color polymorphisms in the wall lizard.</title>
        <authorList>
            <person name="Andrade P."/>
            <person name="Pinho C."/>
            <person name="Perez I de Lanuza G."/>
            <person name="Afonso S."/>
            <person name="Brejcha J."/>
            <person name="Rubin C.J."/>
            <person name="Wallerman O."/>
            <person name="Pereira P."/>
            <person name="Sabatino S.J."/>
            <person name="Bellati A."/>
            <person name="Pellitteri-Rosa D."/>
            <person name="Bosakova Z."/>
            <person name="Bunikis I."/>
            <person name="Carretero M.A."/>
            <person name="Feiner N."/>
            <person name="Marsik P."/>
            <person name="Pauperio F."/>
            <person name="Salvi D."/>
            <person name="Soler L."/>
            <person name="While G.M."/>
            <person name="Uller T."/>
            <person name="Font E."/>
            <person name="Andersson L."/>
            <person name="Carneiro M."/>
        </authorList>
    </citation>
    <scope>NUCLEOTIDE SEQUENCE</scope>
</reference>
<sequence>FLPPITNRAISSLDHVAPLRMPSCQNTLFPEYSILLTLPVWLSVPLPIATFRRGLTRHLQAGAFGFLLLEQSRISVFEFL</sequence>
<reference evidence="1" key="3">
    <citation type="submission" date="2025-09" db="UniProtKB">
        <authorList>
            <consortium name="Ensembl"/>
        </authorList>
    </citation>
    <scope>IDENTIFICATION</scope>
</reference>